<dbReference type="RefSeq" id="WP_212693279.1">
    <property type="nucleotide sequence ID" value="NZ_CP058561.1"/>
</dbReference>
<evidence type="ECO:0000256" key="2">
    <source>
        <dbReference type="ARBA" id="ARBA00022737"/>
    </source>
</evidence>
<evidence type="ECO:0000256" key="1">
    <source>
        <dbReference type="ARBA" id="ARBA00022729"/>
    </source>
</evidence>
<protein>
    <submittedName>
        <fullName evidence="4">S-layer homology domain-containing protein</fullName>
    </submittedName>
</protein>
<keyword evidence="1" id="KW-0732">Signal</keyword>
<proteinExistence type="predicted"/>
<dbReference type="Gene3D" id="2.60.40.1220">
    <property type="match status" value="2"/>
</dbReference>
<dbReference type="KEGG" id="vgu:HYG85_09535"/>
<dbReference type="InterPro" id="IPR014755">
    <property type="entry name" value="Cu-Rt/internalin_Ig-like"/>
</dbReference>
<organism evidence="4 5">
    <name type="scientific">Vallitalea guaymasensis</name>
    <dbReference type="NCBI Taxonomy" id="1185412"/>
    <lineage>
        <taxon>Bacteria</taxon>
        <taxon>Bacillati</taxon>
        <taxon>Bacillota</taxon>
        <taxon>Clostridia</taxon>
        <taxon>Lachnospirales</taxon>
        <taxon>Vallitaleaceae</taxon>
        <taxon>Vallitalea</taxon>
    </lineage>
</organism>
<gene>
    <name evidence="4" type="ORF">HYG85_09535</name>
</gene>
<dbReference type="PROSITE" id="PS51272">
    <property type="entry name" value="SLH"/>
    <property type="match status" value="1"/>
</dbReference>
<dbReference type="EMBL" id="CP058561">
    <property type="protein sequence ID" value="QUH29152.1"/>
    <property type="molecule type" value="Genomic_DNA"/>
</dbReference>
<name>A0A8J8SBX8_9FIRM</name>
<keyword evidence="5" id="KW-1185">Reference proteome</keyword>
<evidence type="ECO:0000259" key="3">
    <source>
        <dbReference type="PROSITE" id="PS51272"/>
    </source>
</evidence>
<dbReference type="Pfam" id="PF00395">
    <property type="entry name" value="SLH"/>
    <property type="match status" value="1"/>
</dbReference>
<evidence type="ECO:0000313" key="4">
    <source>
        <dbReference type="EMBL" id="QUH29152.1"/>
    </source>
</evidence>
<dbReference type="AlphaFoldDB" id="A0A8J8SBX8"/>
<reference evidence="4 5" key="1">
    <citation type="submission" date="2020-07" db="EMBL/GenBank/DDBJ databases">
        <title>Vallitalea guaymasensis genome.</title>
        <authorList>
            <person name="Postec A."/>
        </authorList>
    </citation>
    <scope>NUCLEOTIDE SEQUENCE [LARGE SCALE GENOMIC DNA]</scope>
    <source>
        <strain evidence="4 5">Ra1766G1</strain>
    </source>
</reference>
<dbReference type="Proteomes" id="UP000677305">
    <property type="component" value="Chromosome"/>
</dbReference>
<keyword evidence="2" id="KW-0677">Repeat</keyword>
<accession>A0A8J8SBX8</accession>
<dbReference type="InterPro" id="IPR001119">
    <property type="entry name" value="SLH_dom"/>
</dbReference>
<feature type="domain" description="SLH" evidence="3">
    <location>
        <begin position="86"/>
        <end position="149"/>
    </location>
</feature>
<sequence>MKLGKRICTGFIIFCLIIVNVNFSYAQMSNTSLNTKANILTELNILKGNGESLDLDGELSRSQAAAFIVRLLCEEKEVLDNKDKYNDTNFSDVSKGEWFTPYISYCVKNNIIDGYSDNTFRPNDKLGEKAFLKLVLTALGYKYNEDFTWSNVFEFAYGVNLVKDISYTSGHKEDTNYTRGKVVDILYTSLQLKNTKTKTRMIQKFVDNMIITKEKALTYNLLDDKLETDITSVEATSEITIEVTFNEPVQNLTPENILLYETVNVKTLTINNITRKESTNTYVIQTSEPQNMDVEYTLLIDKVIDNNGNSSNSFNRTLLGFRADEVKSDYFKISKIEPVSKNIVYVYFTQPINDNALQTSFYTILQNDSKLVEGNNSNMLINKLSTCDNGISIYLKNYVFSTQEYFKLSIDGNMSSNYGVLLNDGEGDSVKFKSSVEDNATFEAEGCISINSRTIELKFNKEVNPVLAKQIYNYSITDENKRQIRVTNANVINDGNNSGRVVQLTIDENLMVNKQYNVLVNYLTDITRQFSIIEKQYSFICTNYGNKDIDIDAVISTDDNTLILYISDPVDQQSAQIVSNYQIQGITNRSFVAIPSGAYYNNMEDSSLIKIYLPKDKKLIKSHIYNFRILTSLKDSMGNYQSSIKNYRFTHNVSKSMDTYISEAKVIGENTIKLSFNREIAFNINNVLNTNYSLTYTENGLEYNKIPITANYIDPTTIILKFDVIDKEKEYNIRYKKLIDYGNNETINLNNKYSTKVIYGE</sequence>
<evidence type="ECO:0000313" key="5">
    <source>
        <dbReference type="Proteomes" id="UP000677305"/>
    </source>
</evidence>